<accession>A0A0C3CND0</accession>
<evidence type="ECO:0000256" key="1">
    <source>
        <dbReference type="SAM" id="Phobius"/>
    </source>
</evidence>
<keyword evidence="1" id="KW-0812">Transmembrane</keyword>
<keyword evidence="1" id="KW-0472">Membrane</keyword>
<gene>
    <name evidence="2" type="ORF">SCLCIDRAFT_1187373</name>
</gene>
<dbReference type="InParanoid" id="A0A0C3CND0"/>
<reference evidence="2 3" key="1">
    <citation type="submission" date="2014-04" db="EMBL/GenBank/DDBJ databases">
        <authorList>
            <consortium name="DOE Joint Genome Institute"/>
            <person name="Kuo A."/>
            <person name="Kohler A."/>
            <person name="Nagy L.G."/>
            <person name="Floudas D."/>
            <person name="Copeland A."/>
            <person name="Barry K.W."/>
            <person name="Cichocki N."/>
            <person name="Veneault-Fourrey C."/>
            <person name="LaButti K."/>
            <person name="Lindquist E.A."/>
            <person name="Lipzen A."/>
            <person name="Lundell T."/>
            <person name="Morin E."/>
            <person name="Murat C."/>
            <person name="Sun H."/>
            <person name="Tunlid A."/>
            <person name="Henrissat B."/>
            <person name="Grigoriev I.V."/>
            <person name="Hibbett D.S."/>
            <person name="Martin F."/>
            <person name="Nordberg H.P."/>
            <person name="Cantor M.N."/>
            <person name="Hua S.X."/>
        </authorList>
    </citation>
    <scope>NUCLEOTIDE SEQUENCE [LARGE SCALE GENOMIC DNA]</scope>
    <source>
        <strain evidence="2 3">Foug A</strain>
    </source>
</reference>
<proteinExistence type="predicted"/>
<dbReference type="Proteomes" id="UP000053989">
    <property type="component" value="Unassembled WGS sequence"/>
</dbReference>
<protein>
    <submittedName>
        <fullName evidence="2">Uncharacterized protein</fullName>
    </submittedName>
</protein>
<evidence type="ECO:0000313" key="2">
    <source>
        <dbReference type="EMBL" id="KIM50100.1"/>
    </source>
</evidence>
<keyword evidence="3" id="KW-1185">Reference proteome</keyword>
<feature type="transmembrane region" description="Helical" evidence="1">
    <location>
        <begin position="24"/>
        <end position="43"/>
    </location>
</feature>
<reference evidence="3" key="2">
    <citation type="submission" date="2015-01" db="EMBL/GenBank/DDBJ databases">
        <title>Evolutionary Origins and Diversification of the Mycorrhizal Mutualists.</title>
        <authorList>
            <consortium name="DOE Joint Genome Institute"/>
            <consortium name="Mycorrhizal Genomics Consortium"/>
            <person name="Kohler A."/>
            <person name="Kuo A."/>
            <person name="Nagy L.G."/>
            <person name="Floudas D."/>
            <person name="Copeland A."/>
            <person name="Barry K.W."/>
            <person name="Cichocki N."/>
            <person name="Veneault-Fourrey C."/>
            <person name="LaButti K."/>
            <person name="Lindquist E.A."/>
            <person name="Lipzen A."/>
            <person name="Lundell T."/>
            <person name="Morin E."/>
            <person name="Murat C."/>
            <person name="Riley R."/>
            <person name="Ohm R."/>
            <person name="Sun H."/>
            <person name="Tunlid A."/>
            <person name="Henrissat B."/>
            <person name="Grigoriev I.V."/>
            <person name="Hibbett D.S."/>
            <person name="Martin F."/>
        </authorList>
    </citation>
    <scope>NUCLEOTIDE SEQUENCE [LARGE SCALE GENOMIC DNA]</scope>
    <source>
        <strain evidence="3">Foug A</strain>
    </source>
</reference>
<keyword evidence="1" id="KW-1133">Transmembrane helix</keyword>
<dbReference type="HOGENOM" id="CLU_2661383_0_0_1"/>
<feature type="non-terminal residue" evidence="2">
    <location>
        <position position="76"/>
    </location>
</feature>
<dbReference type="EMBL" id="KN822717">
    <property type="protein sequence ID" value="KIM50100.1"/>
    <property type="molecule type" value="Genomic_DNA"/>
</dbReference>
<dbReference type="AlphaFoldDB" id="A0A0C3CND0"/>
<evidence type="ECO:0000313" key="3">
    <source>
        <dbReference type="Proteomes" id="UP000053989"/>
    </source>
</evidence>
<name>A0A0C3CND0_9AGAM</name>
<organism evidence="2 3">
    <name type="scientific">Scleroderma citrinum Foug A</name>
    <dbReference type="NCBI Taxonomy" id="1036808"/>
    <lineage>
        <taxon>Eukaryota</taxon>
        <taxon>Fungi</taxon>
        <taxon>Dikarya</taxon>
        <taxon>Basidiomycota</taxon>
        <taxon>Agaricomycotina</taxon>
        <taxon>Agaricomycetes</taxon>
        <taxon>Agaricomycetidae</taxon>
        <taxon>Boletales</taxon>
        <taxon>Sclerodermatineae</taxon>
        <taxon>Sclerodermataceae</taxon>
        <taxon>Scleroderma</taxon>
    </lineage>
</organism>
<sequence>MVKITDYSVSHFLYTQHLIQMTPFYLMILTCQSVLAPHPFWLLRSLQSVRVQNLPPLCLHPLQAAYSCHPNQAPIS</sequence>